<protein>
    <submittedName>
        <fullName evidence="2">Uncharacterized protein</fullName>
    </submittedName>
</protein>
<proteinExistence type="predicted"/>
<sequence>MSHEIVPRATTRCCIVIRQCCILSYKPSNTPQTRSLYSLPCVFLDEASATTTTASPTTTTTASPTTATTTATSQASDGSNTTNSTGQTPPPTTTPALTTTTKTATTTPTPNMTTTGYAKKCESHANKVGGSRIHGCYCLVATRLSQFGYKNERSKNKRE</sequence>
<evidence type="ECO:0000256" key="1">
    <source>
        <dbReference type="SAM" id="MobiDB-lite"/>
    </source>
</evidence>
<dbReference type="Proteomes" id="UP000822476">
    <property type="component" value="Unassembled WGS sequence"/>
</dbReference>
<organism evidence="2 3">
    <name type="scientific">Paragonimus skrjabini miyazakii</name>
    <dbReference type="NCBI Taxonomy" id="59628"/>
    <lineage>
        <taxon>Eukaryota</taxon>
        <taxon>Metazoa</taxon>
        <taxon>Spiralia</taxon>
        <taxon>Lophotrochozoa</taxon>
        <taxon>Platyhelminthes</taxon>
        <taxon>Trematoda</taxon>
        <taxon>Digenea</taxon>
        <taxon>Plagiorchiida</taxon>
        <taxon>Troglotremata</taxon>
        <taxon>Troglotrematidae</taxon>
        <taxon>Paragonimus</taxon>
    </lineage>
</organism>
<dbReference type="AlphaFoldDB" id="A0A8S9YFC1"/>
<feature type="compositionally biased region" description="Low complexity" evidence="1">
    <location>
        <begin position="52"/>
        <end position="73"/>
    </location>
</feature>
<feature type="compositionally biased region" description="Low complexity" evidence="1">
    <location>
        <begin position="94"/>
        <end position="111"/>
    </location>
</feature>
<feature type="region of interest" description="Disordered" evidence="1">
    <location>
        <begin position="52"/>
        <end position="111"/>
    </location>
</feature>
<evidence type="ECO:0000313" key="3">
    <source>
        <dbReference type="Proteomes" id="UP000822476"/>
    </source>
</evidence>
<reference evidence="2" key="1">
    <citation type="submission" date="2019-07" db="EMBL/GenBank/DDBJ databases">
        <title>Annotation for the trematode Paragonimus miyazaki's.</title>
        <authorList>
            <person name="Choi Y.-J."/>
        </authorList>
    </citation>
    <scope>NUCLEOTIDE SEQUENCE</scope>
    <source>
        <strain evidence="2">Japan</strain>
    </source>
</reference>
<comment type="caution">
    <text evidence="2">The sequence shown here is derived from an EMBL/GenBank/DDBJ whole genome shotgun (WGS) entry which is preliminary data.</text>
</comment>
<gene>
    <name evidence="2" type="ORF">EG68_11564</name>
</gene>
<evidence type="ECO:0000313" key="2">
    <source>
        <dbReference type="EMBL" id="KAF7241264.1"/>
    </source>
</evidence>
<name>A0A8S9YFC1_9TREM</name>
<dbReference type="EMBL" id="JTDE01007063">
    <property type="protein sequence ID" value="KAF7241264.1"/>
    <property type="molecule type" value="Genomic_DNA"/>
</dbReference>
<keyword evidence="3" id="KW-1185">Reference proteome</keyword>
<accession>A0A8S9YFC1</accession>